<feature type="domain" description="Fe-containing alcohol dehydrogenase-like C-terminal" evidence="3">
    <location>
        <begin position="166"/>
        <end position="341"/>
    </location>
</feature>
<evidence type="ECO:0000259" key="2">
    <source>
        <dbReference type="Pfam" id="PF00465"/>
    </source>
</evidence>
<evidence type="ECO:0000313" key="5">
    <source>
        <dbReference type="Proteomes" id="UP000613580"/>
    </source>
</evidence>
<dbReference type="CDD" id="cd08192">
    <property type="entry name" value="MAR-like"/>
    <property type="match status" value="1"/>
</dbReference>
<dbReference type="Proteomes" id="UP000613580">
    <property type="component" value="Unassembled WGS sequence"/>
</dbReference>
<dbReference type="PANTHER" id="PTHR11496:SF97">
    <property type="entry name" value="ALCOHOL DEHYDROGENASE IRON-TYPE_GLYCEROL DEHYDROGENASE GLDA DOMAIN-CONTAINING PROTEIN"/>
    <property type="match status" value="1"/>
</dbReference>
<keyword evidence="4" id="KW-0347">Helicase</keyword>
<dbReference type="Gene3D" id="1.20.1090.10">
    <property type="entry name" value="Dehydroquinate synthase-like - alpha domain"/>
    <property type="match status" value="1"/>
</dbReference>
<keyword evidence="4" id="KW-0547">Nucleotide-binding</keyword>
<sequence>MALQGSYGWIDTVKSIAYGPGVLKTALPQQMQLLGVRKALVISGRSVSKTDAYRKLEAILNEHGAFGGIFTEIGEHSPVAGINASVKLLEETGADFVISLMEKTGAASPIPQIAIPTTLSAAEYQIGAGYTNEEGVKVAVSHPELVPAGIILDAELTLETPTRLWVSTGIRAVDHCVENLYREGVSPPAKILCYAGLADFFKYLPISQADPTNLEARHKLQLASWMSLWPAKRDKYSALGLSHSLGHKLGAAYSIPHGITSCLTLGPVVAFKARHASAEDKEALARCLFYLGEPSTGSVDGDVLKLSALINGLVEKLGLKSTLSQYKVPKEDFAKIAELAAPGQQGVVELLEGMY</sequence>
<dbReference type="PROSITE" id="PS00060">
    <property type="entry name" value="ADH_IRON_2"/>
    <property type="match status" value="1"/>
</dbReference>
<dbReference type="GO" id="GO:0005739">
    <property type="term" value="C:mitochondrion"/>
    <property type="evidence" value="ECO:0007669"/>
    <property type="project" value="TreeGrafter"/>
</dbReference>
<reference evidence="4" key="1">
    <citation type="submission" date="2020-05" db="EMBL/GenBank/DDBJ databases">
        <title>Mycena genomes resolve the evolution of fungal bioluminescence.</title>
        <authorList>
            <person name="Tsai I.J."/>
        </authorList>
    </citation>
    <scope>NUCLEOTIDE SEQUENCE</scope>
    <source>
        <strain evidence="4">110903Hualien_Pintung</strain>
    </source>
</reference>
<evidence type="ECO:0000259" key="3">
    <source>
        <dbReference type="Pfam" id="PF25137"/>
    </source>
</evidence>
<dbReference type="InterPro" id="IPR001670">
    <property type="entry name" value="ADH_Fe/GldA"/>
</dbReference>
<dbReference type="InterPro" id="IPR039697">
    <property type="entry name" value="Alcohol_dehydrogenase_Fe"/>
</dbReference>
<dbReference type="Pfam" id="PF25137">
    <property type="entry name" value="ADH_Fe_C"/>
    <property type="match status" value="1"/>
</dbReference>
<dbReference type="PANTHER" id="PTHR11496">
    <property type="entry name" value="ALCOHOL DEHYDROGENASE"/>
    <property type="match status" value="1"/>
</dbReference>
<dbReference type="AlphaFoldDB" id="A0A8H6WD22"/>
<dbReference type="GO" id="GO:0046872">
    <property type="term" value="F:metal ion binding"/>
    <property type="evidence" value="ECO:0007669"/>
    <property type="project" value="InterPro"/>
</dbReference>
<dbReference type="GO" id="GO:0004386">
    <property type="term" value="F:helicase activity"/>
    <property type="evidence" value="ECO:0007669"/>
    <property type="project" value="UniProtKB-KW"/>
</dbReference>
<dbReference type="GO" id="GO:0004022">
    <property type="term" value="F:alcohol dehydrogenase (NAD+) activity"/>
    <property type="evidence" value="ECO:0007669"/>
    <property type="project" value="TreeGrafter"/>
</dbReference>
<protein>
    <submittedName>
        <fullName evidence="4">ATP-dependent DNA helicase PIF1</fullName>
    </submittedName>
</protein>
<keyword evidence="4" id="KW-0067">ATP-binding</keyword>
<dbReference type="OrthoDB" id="3360544at2759"/>
<dbReference type="Pfam" id="PF00465">
    <property type="entry name" value="Fe-ADH"/>
    <property type="match status" value="1"/>
</dbReference>
<accession>A0A8H6WD22</accession>
<evidence type="ECO:0000313" key="4">
    <source>
        <dbReference type="EMBL" id="KAF7313382.1"/>
    </source>
</evidence>
<proteinExistence type="predicted"/>
<dbReference type="InterPro" id="IPR056798">
    <property type="entry name" value="ADH_Fe_C"/>
</dbReference>
<dbReference type="EMBL" id="JACAZE010000006">
    <property type="protein sequence ID" value="KAF7313382.1"/>
    <property type="molecule type" value="Genomic_DNA"/>
</dbReference>
<name>A0A8H6WD22_MYCCL</name>
<dbReference type="Gene3D" id="3.40.50.1970">
    <property type="match status" value="2"/>
</dbReference>
<keyword evidence="1" id="KW-0560">Oxidoreductase</keyword>
<dbReference type="InterPro" id="IPR018211">
    <property type="entry name" value="ADH_Fe_CS"/>
</dbReference>
<gene>
    <name evidence="4" type="ORF">HMN09_00493900</name>
</gene>
<evidence type="ECO:0000256" key="1">
    <source>
        <dbReference type="ARBA" id="ARBA00023002"/>
    </source>
</evidence>
<comment type="caution">
    <text evidence="4">The sequence shown here is derived from an EMBL/GenBank/DDBJ whole genome shotgun (WGS) entry which is preliminary data.</text>
</comment>
<dbReference type="SUPFAM" id="SSF56796">
    <property type="entry name" value="Dehydroquinate synthase-like"/>
    <property type="match status" value="1"/>
</dbReference>
<keyword evidence="5" id="KW-1185">Reference proteome</keyword>
<organism evidence="4 5">
    <name type="scientific">Mycena chlorophos</name>
    <name type="common">Agaric fungus</name>
    <name type="synonym">Agaricus chlorophos</name>
    <dbReference type="NCBI Taxonomy" id="658473"/>
    <lineage>
        <taxon>Eukaryota</taxon>
        <taxon>Fungi</taxon>
        <taxon>Dikarya</taxon>
        <taxon>Basidiomycota</taxon>
        <taxon>Agaricomycotina</taxon>
        <taxon>Agaricomycetes</taxon>
        <taxon>Agaricomycetidae</taxon>
        <taxon>Agaricales</taxon>
        <taxon>Marasmiineae</taxon>
        <taxon>Mycenaceae</taxon>
        <taxon>Mycena</taxon>
    </lineage>
</organism>
<keyword evidence="4" id="KW-0378">Hydrolase</keyword>
<feature type="domain" description="Alcohol dehydrogenase iron-type/glycerol dehydrogenase GldA" evidence="2">
    <location>
        <begin position="16"/>
        <end position="100"/>
    </location>
</feature>